<evidence type="ECO:0000313" key="7">
    <source>
        <dbReference type="EMBL" id="MEB3429264.1"/>
    </source>
</evidence>
<dbReference type="PROSITE" id="PS50929">
    <property type="entry name" value="ABC_TM1F"/>
    <property type="match status" value="1"/>
</dbReference>
<feature type="transmembrane region" description="Helical" evidence="5">
    <location>
        <begin position="109"/>
        <end position="125"/>
    </location>
</feature>
<dbReference type="AlphaFoldDB" id="A0AAW9MUG6"/>
<dbReference type="Proteomes" id="UP001357733">
    <property type="component" value="Unassembled WGS sequence"/>
</dbReference>
<dbReference type="InterPro" id="IPR011527">
    <property type="entry name" value="ABC1_TM_dom"/>
</dbReference>
<comment type="caution">
    <text evidence="7">The sequence shown here is derived from an EMBL/GenBank/DDBJ whole genome shotgun (WGS) entry which is preliminary data.</text>
</comment>
<feature type="transmembrane region" description="Helical" evidence="5">
    <location>
        <begin position="245"/>
        <end position="268"/>
    </location>
</feature>
<keyword evidence="3 5" id="KW-1133">Transmembrane helix</keyword>
<dbReference type="GO" id="GO:0005524">
    <property type="term" value="F:ATP binding"/>
    <property type="evidence" value="ECO:0007669"/>
    <property type="project" value="InterPro"/>
</dbReference>
<accession>A0AAW9MUG6</accession>
<evidence type="ECO:0000256" key="1">
    <source>
        <dbReference type="ARBA" id="ARBA00004651"/>
    </source>
</evidence>
<feature type="transmembrane region" description="Helical" evidence="5">
    <location>
        <begin position="131"/>
        <end position="151"/>
    </location>
</feature>
<name>A0AAW9MUG6_9FIRM</name>
<dbReference type="EMBL" id="JAYKOT010000003">
    <property type="protein sequence ID" value="MEB3429264.1"/>
    <property type="molecule type" value="Genomic_DNA"/>
</dbReference>
<reference evidence="7 8" key="1">
    <citation type="submission" date="2024-01" db="EMBL/GenBank/DDBJ databases">
        <title>Complete genome sequence of Citroniella saccharovorans strain M6.X9, isolated from human fecal sample.</title>
        <authorList>
            <person name="Cheng G."/>
            <person name="Westerholm M."/>
            <person name="Schnurer A."/>
        </authorList>
    </citation>
    <scope>NUCLEOTIDE SEQUENCE [LARGE SCALE GENOMIC DNA]</scope>
    <source>
        <strain evidence="7 8">DSM 29873</strain>
    </source>
</reference>
<feature type="transmembrane region" description="Helical" evidence="5">
    <location>
        <begin position="217"/>
        <end position="239"/>
    </location>
</feature>
<feature type="transmembrane region" description="Helical" evidence="5">
    <location>
        <begin position="32"/>
        <end position="54"/>
    </location>
</feature>
<feature type="domain" description="ABC transmembrane type-1" evidence="6">
    <location>
        <begin position="1"/>
        <end position="270"/>
    </location>
</feature>
<keyword evidence="4 5" id="KW-0472">Membrane</keyword>
<evidence type="ECO:0000256" key="5">
    <source>
        <dbReference type="SAM" id="Phobius"/>
    </source>
</evidence>
<organism evidence="7 8">
    <name type="scientific">Citroniella saccharovorans</name>
    <dbReference type="NCBI Taxonomy" id="2053367"/>
    <lineage>
        <taxon>Bacteria</taxon>
        <taxon>Bacillati</taxon>
        <taxon>Bacillota</taxon>
        <taxon>Tissierellia</taxon>
        <taxon>Tissierellales</taxon>
        <taxon>Peptoniphilaceae</taxon>
        <taxon>Citroniella</taxon>
    </lineage>
</organism>
<dbReference type="InterPro" id="IPR036640">
    <property type="entry name" value="ABC1_TM_sf"/>
</dbReference>
<dbReference type="GO" id="GO:0140359">
    <property type="term" value="F:ABC-type transporter activity"/>
    <property type="evidence" value="ECO:0007669"/>
    <property type="project" value="InterPro"/>
</dbReference>
<comment type="subcellular location">
    <subcellularLocation>
        <location evidence="1">Cell membrane</location>
        <topology evidence="1">Multi-pass membrane protein</topology>
    </subcellularLocation>
</comment>
<dbReference type="SUPFAM" id="SSF90123">
    <property type="entry name" value="ABC transporter transmembrane region"/>
    <property type="match status" value="1"/>
</dbReference>
<dbReference type="GO" id="GO:0005886">
    <property type="term" value="C:plasma membrane"/>
    <property type="evidence" value="ECO:0007669"/>
    <property type="project" value="UniProtKB-SubCell"/>
</dbReference>
<keyword evidence="8" id="KW-1185">Reference proteome</keyword>
<keyword evidence="2 5" id="KW-0812">Transmembrane</keyword>
<protein>
    <recommendedName>
        <fullName evidence="6">ABC transmembrane type-1 domain-containing protein</fullName>
    </recommendedName>
</protein>
<gene>
    <name evidence="7" type="ORF">VLK81_04400</name>
</gene>
<evidence type="ECO:0000259" key="6">
    <source>
        <dbReference type="PROSITE" id="PS50929"/>
    </source>
</evidence>
<sequence length="291" mass="33048">MLLIAIIGAVITLVPPALIQYWKANNINIDNAMIYTLAGIIVASYLIRVLLIYVREKFALEFNKNNFFKSLGQTHKMQYDEPTNRGPLNVLERIIMSVKSTYSIMTGDYINIWSNIIIVVGALVILFKVNWIIACAMAMVLPINILGYKALNKKLFEKSKVMQEQTSAGWQKVLSFIDNVDDFKQLSKFSYIENLIDDDVHKIFKSMADVNVYAQSVSYIIHGFNEVVRSIIMLYMLFMATKDDYQAGVIMIVIFLIPVYFSAVSSIVSSNLNKRDYKVATGFIDEVKSLA</sequence>
<evidence type="ECO:0000313" key="8">
    <source>
        <dbReference type="Proteomes" id="UP001357733"/>
    </source>
</evidence>
<evidence type="ECO:0000256" key="4">
    <source>
        <dbReference type="ARBA" id="ARBA00023136"/>
    </source>
</evidence>
<evidence type="ECO:0000256" key="3">
    <source>
        <dbReference type="ARBA" id="ARBA00022989"/>
    </source>
</evidence>
<evidence type="ECO:0000256" key="2">
    <source>
        <dbReference type="ARBA" id="ARBA00022692"/>
    </source>
</evidence>
<dbReference type="Gene3D" id="1.20.1560.10">
    <property type="entry name" value="ABC transporter type 1, transmembrane domain"/>
    <property type="match status" value="1"/>
</dbReference>
<proteinExistence type="predicted"/>